<organism evidence="1 2">
    <name type="scientific">Motiliproteus coralliicola</name>
    <dbReference type="NCBI Taxonomy" id="2283196"/>
    <lineage>
        <taxon>Bacteria</taxon>
        <taxon>Pseudomonadati</taxon>
        <taxon>Pseudomonadota</taxon>
        <taxon>Gammaproteobacteria</taxon>
        <taxon>Oceanospirillales</taxon>
        <taxon>Oceanospirillaceae</taxon>
        <taxon>Motiliproteus</taxon>
    </lineage>
</organism>
<dbReference type="EMBL" id="QQOH01000001">
    <property type="protein sequence ID" value="RDE25153.1"/>
    <property type="molecule type" value="Genomic_DNA"/>
</dbReference>
<gene>
    <name evidence="1" type="ORF">DV711_06245</name>
</gene>
<proteinExistence type="predicted"/>
<reference evidence="1 2" key="1">
    <citation type="submission" date="2018-07" db="EMBL/GenBank/DDBJ databases">
        <title>Motiliproteus coralliicola sp. nov., a bacterium isolated from Coral.</title>
        <authorList>
            <person name="Wang G."/>
        </authorList>
    </citation>
    <scope>NUCLEOTIDE SEQUENCE [LARGE SCALE GENOMIC DNA]</scope>
    <source>
        <strain evidence="1 2">C34</strain>
    </source>
</reference>
<name>A0A369WVK9_9GAMM</name>
<protein>
    <submittedName>
        <fullName evidence="1">Uncharacterized protein</fullName>
    </submittedName>
</protein>
<dbReference type="RefSeq" id="WP_114694748.1">
    <property type="nucleotide sequence ID" value="NZ_QQOH01000001.1"/>
</dbReference>
<keyword evidence="2" id="KW-1185">Reference proteome</keyword>
<dbReference type="Proteomes" id="UP000253769">
    <property type="component" value="Unassembled WGS sequence"/>
</dbReference>
<dbReference type="AlphaFoldDB" id="A0A369WVK9"/>
<evidence type="ECO:0000313" key="1">
    <source>
        <dbReference type="EMBL" id="RDE25153.1"/>
    </source>
</evidence>
<comment type="caution">
    <text evidence="1">The sequence shown here is derived from an EMBL/GenBank/DDBJ whole genome shotgun (WGS) entry which is preliminary data.</text>
</comment>
<evidence type="ECO:0000313" key="2">
    <source>
        <dbReference type="Proteomes" id="UP000253769"/>
    </source>
</evidence>
<sequence length="674" mass="75987">MKTSGFKIKPNDHFVVTHGERSGFNPFRAETHNAATLTSAINDSRTIEAPSFINTFDSRARMIPVDYNTQMRDSTPDPILPGMLFAAKDPSVHKVVVLILGYETDDQVTVQRMVQFKTEVKRLSLNDIKRFYRWVGNAVNFWNHLTPEAHQKTLELNSDLKPPRENVTSLAELKKLRPRFEAWSKAVAGKVIAVGSQRFFAPSEEVSEDNWMIWREFSRWVENDWPAPCTRKHLSALDHPFVKNISGADTAGHFPSISPLKPGMVSFTKDNEARQRDRRVAMKVGKYIRRYYKELSDEQVKQVTTQTLGKHGHMIVVAKTPKDIHQGYLKGPSSCASYKPETSEWYTNIDPDSGIHPTMIYGDDDQIETGVHLHMAVDVAGKIQARTLVNMNNNTYVRIYSQSGDAERDLIAHLKDNEFRKDGESLVGTALRRIDLPDTNSDGQKQVVCPFIDVGDGSTSKPIAVLKDRIVVLKSSCSDEQMIDAAPEGSLYYGRPYYRSGAAGLTAMPVEQQCDHCSKTHRTNVPLVVCTVVDGVIEEQTWCRDCYDKARRSDQLFTINFFTGETIEARMFSAPEYNTTRVYIGNSIHNVHPSQVTAIAARFDLVECHGGEYRPRNATTELRDGKRYPNHEIISIADTGQLYHTSELRTLAPDYIGVSLAPLHEEQTTESRAA</sequence>
<accession>A0A369WVK9</accession>